<evidence type="ECO:0000313" key="5">
    <source>
        <dbReference type="Proteomes" id="UP000006810"/>
    </source>
</evidence>
<dbReference type="EMBL" id="AP009608">
    <property type="protein sequence ID" value="BAH69551.1"/>
    <property type="molecule type" value="Genomic_DNA"/>
</dbReference>
<protein>
    <recommendedName>
        <fullName evidence="3">Fido domain-containing protein</fullName>
    </recommendedName>
</protein>
<dbReference type="Gene3D" id="1.10.3290.10">
    <property type="entry name" value="Fido-like domain"/>
    <property type="match status" value="1"/>
</dbReference>
<evidence type="ECO:0000256" key="1">
    <source>
        <dbReference type="PIRSR" id="PIRSR640198-1"/>
    </source>
</evidence>
<feature type="domain" description="Fido" evidence="3">
    <location>
        <begin position="1"/>
        <end position="108"/>
    </location>
</feature>
<feature type="binding site" evidence="2">
    <location>
        <begin position="82"/>
        <end position="83"/>
    </location>
    <ligand>
        <name>ATP</name>
        <dbReference type="ChEBI" id="CHEBI:30616"/>
    </ligand>
</feature>
<sequence>MAPPANFVNNLLIDLFEWYNNDISDVLIKSCAFHYELEFIHPFEDGNGRIGRLWHRFLLNKENKLYENLQLENIVYENVNNYYKALHNSNQKGDCSEFIECMLTFILKAIERNEIYDFDSLNEVDKLTSILSSGPKSRQEIMDLLNIKSRITLQKSYIKPALEQQKVIIIGKLNSPKVKYKLVENNKE</sequence>
<evidence type="ECO:0000313" key="4">
    <source>
        <dbReference type="EMBL" id="BAH69551.1"/>
    </source>
</evidence>
<organism evidence="4 5">
    <name type="scientific">Mycoplasmopsis fermentans (strain ATCC 19989 / NBRC 14854 / NCTC 10117 / PG18)</name>
    <name type="common">Mycoplasma fermentans</name>
    <dbReference type="NCBI Taxonomy" id="496833"/>
    <lineage>
        <taxon>Bacteria</taxon>
        <taxon>Bacillati</taxon>
        <taxon>Mycoplasmatota</taxon>
        <taxon>Mycoplasmoidales</taxon>
        <taxon>Metamycoplasmataceae</taxon>
        <taxon>Mycoplasmopsis</taxon>
    </lineage>
</organism>
<feature type="binding site" evidence="2">
    <location>
        <begin position="45"/>
        <end position="52"/>
    </location>
    <ligand>
        <name>ATP</name>
        <dbReference type="ChEBI" id="CHEBI:30616"/>
    </ligand>
</feature>
<dbReference type="GO" id="GO:0005524">
    <property type="term" value="F:ATP binding"/>
    <property type="evidence" value="ECO:0007669"/>
    <property type="project" value="UniProtKB-KW"/>
</dbReference>
<reference evidence="4 5" key="1">
    <citation type="journal article" date="2009" name="Curr. Microbiol.">
        <title>Molecular cloning and expression of a novel cholinephosphotransferase involved in glycoglycerophospholipid biosynthesis of Mycoplasma fermentans.</title>
        <authorList>
            <person name="Ishida N."/>
            <person name="Irikura D."/>
            <person name="Matsuda K."/>
            <person name="Sato S."/>
            <person name="Asano K."/>
        </authorList>
    </citation>
    <scope>NUCLEOTIDE SEQUENCE [LARGE SCALE GENOMIC DNA]</scope>
    <source>
        <strain evidence="5">ATCC 19989 / NBRC 14854 / NCTC 10117 / PG18</strain>
    </source>
</reference>
<evidence type="ECO:0000259" key="3">
    <source>
        <dbReference type="PROSITE" id="PS51459"/>
    </source>
</evidence>
<feature type="active site" evidence="1">
    <location>
        <position position="41"/>
    </location>
</feature>
<keyword evidence="2" id="KW-0067">ATP-binding</keyword>
<dbReference type="InterPro" id="IPR040198">
    <property type="entry name" value="Fido_containing"/>
</dbReference>
<dbReference type="Pfam" id="PF21247">
    <property type="entry name" value="Fic-like_C"/>
    <property type="match status" value="1"/>
</dbReference>
<name>C4XEH9_MYCFP</name>
<dbReference type="PANTHER" id="PTHR13504">
    <property type="entry name" value="FIDO DOMAIN-CONTAINING PROTEIN DDB_G0283145"/>
    <property type="match status" value="1"/>
</dbReference>
<dbReference type="PANTHER" id="PTHR13504:SF38">
    <property type="entry name" value="FIDO DOMAIN-CONTAINING PROTEIN"/>
    <property type="match status" value="1"/>
</dbReference>
<evidence type="ECO:0000256" key="2">
    <source>
        <dbReference type="PIRSR" id="PIRSR640198-2"/>
    </source>
</evidence>
<dbReference type="eggNOG" id="COG3177">
    <property type="taxonomic scope" value="Bacteria"/>
</dbReference>
<dbReference type="HOGENOM" id="CLU_116138_0_0_14"/>
<keyword evidence="2" id="KW-0547">Nucleotide-binding</keyword>
<dbReference type="PATRIC" id="fig|496833.3.peg.712"/>
<gene>
    <name evidence="4" type="ordered locus">MBIO_0286</name>
</gene>
<dbReference type="SUPFAM" id="SSF140931">
    <property type="entry name" value="Fic-like"/>
    <property type="match status" value="1"/>
</dbReference>
<dbReference type="Pfam" id="PF02661">
    <property type="entry name" value="Fic"/>
    <property type="match status" value="1"/>
</dbReference>
<feature type="binding site" evidence="2">
    <location>
        <position position="90"/>
    </location>
    <ligand>
        <name>ATP</name>
        <dbReference type="ChEBI" id="CHEBI:30616"/>
    </ligand>
</feature>
<dbReference type="InterPro" id="IPR003812">
    <property type="entry name" value="Fido"/>
</dbReference>
<dbReference type="InterPro" id="IPR049514">
    <property type="entry name" value="Fic-like_C"/>
</dbReference>
<dbReference type="KEGG" id="mfp:MBIO_0286"/>
<dbReference type="InterPro" id="IPR036597">
    <property type="entry name" value="Fido-like_dom_sf"/>
</dbReference>
<proteinExistence type="predicted"/>
<dbReference type="PROSITE" id="PS51459">
    <property type="entry name" value="FIDO"/>
    <property type="match status" value="1"/>
</dbReference>
<keyword evidence="5" id="KW-1185">Reference proteome</keyword>
<dbReference type="Proteomes" id="UP000006810">
    <property type="component" value="Chromosome"/>
</dbReference>
<dbReference type="AlphaFoldDB" id="C4XEH9"/>
<accession>C4XEH9</accession>